<dbReference type="AlphaFoldDB" id="A0A815CZB1"/>
<keyword evidence="4" id="KW-1185">Reference proteome</keyword>
<evidence type="ECO:0000256" key="1">
    <source>
        <dbReference type="SAM" id="SignalP"/>
    </source>
</evidence>
<gene>
    <name evidence="3" type="ORF">JXQ802_LOCUS29030</name>
    <name evidence="2" type="ORF">PYM288_LOCUS19365</name>
</gene>
<organism evidence="3 4">
    <name type="scientific">Rotaria sordida</name>
    <dbReference type="NCBI Taxonomy" id="392033"/>
    <lineage>
        <taxon>Eukaryota</taxon>
        <taxon>Metazoa</taxon>
        <taxon>Spiralia</taxon>
        <taxon>Gnathifera</taxon>
        <taxon>Rotifera</taxon>
        <taxon>Eurotatoria</taxon>
        <taxon>Bdelloidea</taxon>
        <taxon>Philodinida</taxon>
        <taxon>Philodinidae</taxon>
        <taxon>Rotaria</taxon>
    </lineage>
</organism>
<feature type="chain" id="PRO_5036411422" evidence="1">
    <location>
        <begin position="19"/>
        <end position="836"/>
    </location>
</feature>
<dbReference type="EMBL" id="CAJNOH010000643">
    <property type="protein sequence ID" value="CAF1094892.1"/>
    <property type="molecule type" value="Genomic_DNA"/>
</dbReference>
<evidence type="ECO:0000313" key="3">
    <source>
        <dbReference type="EMBL" id="CAF1291643.1"/>
    </source>
</evidence>
<evidence type="ECO:0000313" key="2">
    <source>
        <dbReference type="EMBL" id="CAF1094892.1"/>
    </source>
</evidence>
<sequence length="836" mass="95048">MMFIAILFSIITCLRVSANGKIVVDKLHLNGYYHMPIPNNDNQYVFNIDWSYALNRYVVTVTGQTLAWATATLNIINDTSVNLVCDNGISLPGVIKYSTDLPSICWLTSKDFTCWNRLLSNITRIHVIHMNHLDVGYNGIPATGFINNILNIYFHQYLPRAAILAEQIHRISPDDSFVYTTHPWLLSMFFDCPSNLVLAGIQLKCPSSDELMLIERAIRTGAITWHAGAMNMQYEWMDERALNLSLDLSVSLAKRFNVPIPCVISLRDVPGIPLAIIQSLNKYFSQYCSYRPMVTVGVNAGITGLDIPKGLFRWGTSDDSNVLATWHSFGYPNNPGSTFANPGGLSLNDLVIVPQIGVGLAFAFRTDNQGPPMSIAEIHQTYDILRQSYPGARIIASSFQNFLEDISSTADELELFNHDISDLWLQGIGSDPKRVQQYQALQRALRICFERNLCTINDDQLINASRFLIKIPEHTWGLPAVYDQINWSNKQFQQVVNTVQSYNNCRIAWLEQREFFDLYLQTVYDHPLYNIIQDELSLAFNNVTRPDLDHFKIVLPTETFELFRDSLNPIYVSFDKNLGSISNLVRNEEIYWTDEKSQLANYVYITYNETDFTQLINTYGNAGYDKPNSTVNANPDSRVWLPTLKKFFQSQNDENVFLALLNIDTDAIKLYGGFNEIWLKYTFINEKTLILEWLGLNKTATRLAEASMIKFLLPMQPSCSLIQYDTKVNVQQAAINSSYFQRGVDAFSCRTNLSSKCFVTIDVKSFDAPIACPILKDKEPTVLPFPAPGNSPPLDGIAYNLHNNVWDTNYIFWYPIVSGDESWRTRFLINFDGSCS</sequence>
<dbReference type="EMBL" id="CAJNOL010001119">
    <property type="protein sequence ID" value="CAF1291643.1"/>
    <property type="molecule type" value="Genomic_DNA"/>
</dbReference>
<dbReference type="InterPro" id="IPR032482">
    <property type="entry name" value="DUF5054"/>
</dbReference>
<dbReference type="Pfam" id="PF16477">
    <property type="entry name" value="DUF5054"/>
    <property type="match status" value="1"/>
</dbReference>
<comment type="caution">
    <text evidence="3">The sequence shown here is derived from an EMBL/GenBank/DDBJ whole genome shotgun (WGS) entry which is preliminary data.</text>
</comment>
<feature type="signal peptide" evidence="1">
    <location>
        <begin position="1"/>
        <end position="18"/>
    </location>
</feature>
<proteinExistence type="predicted"/>
<name>A0A815CZB1_9BILA</name>
<protein>
    <submittedName>
        <fullName evidence="3">Uncharacterized protein</fullName>
    </submittedName>
</protein>
<accession>A0A815CZB1</accession>
<dbReference type="Proteomes" id="UP000663854">
    <property type="component" value="Unassembled WGS sequence"/>
</dbReference>
<reference evidence="3" key="1">
    <citation type="submission" date="2021-02" db="EMBL/GenBank/DDBJ databases">
        <authorList>
            <person name="Nowell W R."/>
        </authorList>
    </citation>
    <scope>NUCLEOTIDE SEQUENCE</scope>
</reference>
<dbReference type="Proteomes" id="UP000663870">
    <property type="component" value="Unassembled WGS sequence"/>
</dbReference>
<keyword evidence="1" id="KW-0732">Signal</keyword>
<evidence type="ECO:0000313" key="4">
    <source>
        <dbReference type="Proteomes" id="UP000663870"/>
    </source>
</evidence>